<organism evidence="6 7">
    <name type="scientific">Gulosibacter macacae</name>
    <dbReference type="NCBI Taxonomy" id="2488791"/>
    <lineage>
        <taxon>Bacteria</taxon>
        <taxon>Bacillati</taxon>
        <taxon>Actinomycetota</taxon>
        <taxon>Actinomycetes</taxon>
        <taxon>Micrococcales</taxon>
        <taxon>Microbacteriaceae</taxon>
        <taxon>Gulosibacter</taxon>
    </lineage>
</organism>
<dbReference type="Pfam" id="PF02626">
    <property type="entry name" value="CT_A_B"/>
    <property type="match status" value="1"/>
</dbReference>
<dbReference type="Pfam" id="PF02682">
    <property type="entry name" value="CT_C_D"/>
    <property type="match status" value="1"/>
</dbReference>
<gene>
    <name evidence="6" type="ORF">EG850_05360</name>
</gene>
<dbReference type="SUPFAM" id="SSF50891">
    <property type="entry name" value="Cyclophilin-like"/>
    <property type="match status" value="2"/>
</dbReference>
<keyword evidence="1" id="KW-0547">Nucleotide-binding</keyword>
<dbReference type="Gene3D" id="3.30.1360.40">
    <property type="match status" value="1"/>
</dbReference>
<proteinExistence type="predicted"/>
<reference evidence="6 7" key="1">
    <citation type="submission" date="2018-11" db="EMBL/GenBank/DDBJ databases">
        <title>YIM 102482-1 draft genome.</title>
        <authorList>
            <person name="Li G."/>
            <person name="Jiang Y."/>
        </authorList>
    </citation>
    <scope>NUCLEOTIDE SEQUENCE [LARGE SCALE GENOMIC DNA]</scope>
    <source>
        <strain evidence="6 7">YIM 102482-1</strain>
    </source>
</reference>
<evidence type="ECO:0000259" key="4">
    <source>
        <dbReference type="SMART" id="SM00796"/>
    </source>
</evidence>
<dbReference type="PANTHER" id="PTHR43309:SF3">
    <property type="entry name" value="5-OXOPROLINASE SUBUNIT C"/>
    <property type="match status" value="1"/>
</dbReference>
<evidence type="ECO:0000313" key="6">
    <source>
        <dbReference type="EMBL" id="RRJ87242.1"/>
    </source>
</evidence>
<dbReference type="GO" id="GO:0005524">
    <property type="term" value="F:ATP binding"/>
    <property type="evidence" value="ECO:0007669"/>
    <property type="project" value="UniProtKB-KW"/>
</dbReference>
<feature type="domain" description="Carboxyltransferase" evidence="4">
    <location>
        <begin position="7"/>
        <end position="197"/>
    </location>
</feature>
<dbReference type="SUPFAM" id="SSF160467">
    <property type="entry name" value="PH0987 N-terminal domain-like"/>
    <property type="match status" value="1"/>
</dbReference>
<sequence length="527" mass="54647">MTPDAPLRIVPVSDRALLIEYPDLDHAIRHYAALTAVTLGGVDELVPAARTLLVCFDPTAVDAPTLASALRGVAPAESLTTELSPVTIDVVYDGGELGEVAEHLGLSVDELISRHAAANWRVAFTGYAPGFAYCVGDDPVFQVPRRATPRTRIPAGSVGLAAEFSGIYPREAPGGWQLIGRTGASMWDLDRQPPALLQPGQPVQYRAVREVVQTAAAAALAVPAVATGPALVVERPGGQALLQDLGRPGLLGMGVPASGAADRRALRAANRIVGNPSNTAAIEIAGGGTTLRVRGAAVIAVTGASGPRSILAVDGTEVPLERGTPTAVDDGDLVRIGAFDRGMRGYLAVRGGFAAPRVLDSVATDTLAGVGPAPLQAGDELPINTDAVLRAVDVNDPVRPELPADGEVVTLDVVLGPRTDWFTATGLQTLLHTEWLVTPQSNRVGVRLAGDTPIERAESGELPSEGAVTGAIQVPPDGQPVLFLADHPLTGGYPVIGAVVDRDLDLAGQLAAGVRVRFRALHDFTEL</sequence>
<dbReference type="InterPro" id="IPR029000">
    <property type="entry name" value="Cyclophilin-like_dom_sf"/>
</dbReference>
<evidence type="ECO:0000259" key="5">
    <source>
        <dbReference type="SMART" id="SM00797"/>
    </source>
</evidence>
<evidence type="ECO:0000256" key="2">
    <source>
        <dbReference type="ARBA" id="ARBA00022801"/>
    </source>
</evidence>
<dbReference type="InterPro" id="IPR003833">
    <property type="entry name" value="CT_C_D"/>
</dbReference>
<keyword evidence="7" id="KW-1185">Reference proteome</keyword>
<dbReference type="NCBIfam" id="TIGR00724">
    <property type="entry name" value="urea_amlyse_rel"/>
    <property type="match status" value="1"/>
</dbReference>
<dbReference type="InterPro" id="IPR003778">
    <property type="entry name" value="CT_A_B"/>
</dbReference>
<dbReference type="EMBL" id="RQVS01000005">
    <property type="protein sequence ID" value="RRJ87242.1"/>
    <property type="molecule type" value="Genomic_DNA"/>
</dbReference>
<keyword evidence="2" id="KW-0378">Hydrolase</keyword>
<keyword evidence="6" id="KW-0456">Lyase</keyword>
<dbReference type="AlphaFoldDB" id="A0A3P3VWR2"/>
<dbReference type="PANTHER" id="PTHR43309">
    <property type="entry name" value="5-OXOPROLINASE SUBUNIT C"/>
    <property type="match status" value="1"/>
</dbReference>
<dbReference type="SMART" id="SM00796">
    <property type="entry name" value="AHS1"/>
    <property type="match status" value="1"/>
</dbReference>
<protein>
    <submittedName>
        <fullName evidence="6">5-oxoprolinase/urea amidolyase family protein</fullName>
    </submittedName>
</protein>
<dbReference type="GO" id="GO:0016787">
    <property type="term" value="F:hydrolase activity"/>
    <property type="evidence" value="ECO:0007669"/>
    <property type="project" value="UniProtKB-KW"/>
</dbReference>
<evidence type="ECO:0000313" key="7">
    <source>
        <dbReference type="Proteomes" id="UP000274391"/>
    </source>
</evidence>
<dbReference type="OrthoDB" id="9768696at2"/>
<dbReference type="GO" id="GO:0016829">
    <property type="term" value="F:lyase activity"/>
    <property type="evidence" value="ECO:0007669"/>
    <property type="project" value="UniProtKB-KW"/>
</dbReference>
<dbReference type="InterPro" id="IPR052708">
    <property type="entry name" value="PxpC"/>
</dbReference>
<dbReference type="RefSeq" id="WP_124971066.1">
    <property type="nucleotide sequence ID" value="NZ_RQVS01000005.1"/>
</dbReference>
<evidence type="ECO:0000256" key="3">
    <source>
        <dbReference type="ARBA" id="ARBA00022840"/>
    </source>
</evidence>
<dbReference type="Gene3D" id="2.40.100.10">
    <property type="entry name" value="Cyclophilin-like"/>
    <property type="match status" value="2"/>
</dbReference>
<accession>A0A3P3VWR2</accession>
<comment type="caution">
    <text evidence="6">The sequence shown here is derived from an EMBL/GenBank/DDBJ whole genome shotgun (WGS) entry which is preliminary data.</text>
</comment>
<keyword evidence="3" id="KW-0067">ATP-binding</keyword>
<name>A0A3P3VWR2_9MICO</name>
<dbReference type="SMART" id="SM00797">
    <property type="entry name" value="AHS2"/>
    <property type="match status" value="1"/>
</dbReference>
<evidence type="ECO:0000256" key="1">
    <source>
        <dbReference type="ARBA" id="ARBA00022741"/>
    </source>
</evidence>
<feature type="domain" description="Carboxyltransferase" evidence="5">
    <location>
        <begin position="252"/>
        <end position="525"/>
    </location>
</feature>
<dbReference type="Proteomes" id="UP000274391">
    <property type="component" value="Unassembled WGS sequence"/>
</dbReference>